<name>A0A1H5M008_RHOJO</name>
<evidence type="ECO:0000256" key="7">
    <source>
        <dbReference type="ARBA" id="ARBA00023717"/>
    </source>
</evidence>
<evidence type="ECO:0000256" key="3">
    <source>
        <dbReference type="ARBA" id="ARBA00022832"/>
    </source>
</evidence>
<evidence type="ECO:0000256" key="2">
    <source>
        <dbReference type="ARBA" id="ARBA00005254"/>
    </source>
</evidence>
<dbReference type="AlphaFoldDB" id="A0A1H5M008"/>
<evidence type="ECO:0000256" key="5">
    <source>
        <dbReference type="ARBA" id="ARBA00023239"/>
    </source>
</evidence>
<comment type="catalytic activity">
    <reaction evidence="6">
        <text>a (3S)-3-hydroxyacyl-CoA = a (2E)-enoyl-CoA + H2O</text>
        <dbReference type="Rhea" id="RHEA:16105"/>
        <dbReference type="ChEBI" id="CHEBI:15377"/>
        <dbReference type="ChEBI" id="CHEBI:57318"/>
        <dbReference type="ChEBI" id="CHEBI:58856"/>
        <dbReference type="EC" id="4.2.1.17"/>
    </reaction>
</comment>
<dbReference type="PANTHER" id="PTHR11941:SF169">
    <property type="entry name" value="(7AS)-7A-METHYL-1,5-DIOXO-2,3,5,6,7,7A-HEXAHYDRO-1H-INDENE-CARBOXYL-COA HYDROLASE"/>
    <property type="match status" value="1"/>
</dbReference>
<dbReference type="PANTHER" id="PTHR11941">
    <property type="entry name" value="ENOYL-COA HYDRATASE-RELATED"/>
    <property type="match status" value="1"/>
</dbReference>
<sequence>MSLQNYEHLRIRGEDGIATITLSRAGGRNAFNTEFYAELRSAIREAEVDSSVGGVIVDSDADHFAVGGDLKEMLGYIEGDPPSWDLWKFRDSLPFEAIRACRKPTIAVVDGFCCGGGFATAISCDFIIASPRSKFGTPETKVGLIDGLVGPALFGQVPLPVLKYLLFSGELIAADYARSVGLVFEVVDTESLHTRAQELLGQFAANGPEIVAEYKRTFRSYEIPVNYEDTMRNLYSDPATRDRVRGFFTRKK</sequence>
<keyword evidence="4" id="KW-0443">Lipid metabolism</keyword>
<accession>A0A1H5M008</accession>
<dbReference type="SUPFAM" id="SSF52096">
    <property type="entry name" value="ClpP/crotonase"/>
    <property type="match status" value="1"/>
</dbReference>
<dbReference type="Proteomes" id="UP000183407">
    <property type="component" value="Unassembled WGS sequence"/>
</dbReference>
<protein>
    <submittedName>
        <fullName evidence="9">Enoyl-CoA hydratase</fullName>
    </submittedName>
</protein>
<proteinExistence type="inferred from homology"/>
<gene>
    <name evidence="9" type="ORF">SAMN04490220_8558</name>
</gene>
<dbReference type="EMBL" id="FNTL01000005">
    <property type="protein sequence ID" value="SEE82715.1"/>
    <property type="molecule type" value="Genomic_DNA"/>
</dbReference>
<dbReference type="InterPro" id="IPR018376">
    <property type="entry name" value="Enoyl-CoA_hyd/isom_CS"/>
</dbReference>
<keyword evidence="5" id="KW-0456">Lyase</keyword>
<evidence type="ECO:0000313" key="9">
    <source>
        <dbReference type="EMBL" id="SEE82715.1"/>
    </source>
</evidence>
<dbReference type="GO" id="GO:0006635">
    <property type="term" value="P:fatty acid beta-oxidation"/>
    <property type="evidence" value="ECO:0007669"/>
    <property type="project" value="TreeGrafter"/>
</dbReference>
<comment type="similarity">
    <text evidence="2 8">Belongs to the enoyl-CoA hydratase/isomerase family.</text>
</comment>
<evidence type="ECO:0000256" key="8">
    <source>
        <dbReference type="RuleBase" id="RU003707"/>
    </source>
</evidence>
<dbReference type="InterPro" id="IPR001753">
    <property type="entry name" value="Enoyl-CoA_hydra/iso"/>
</dbReference>
<dbReference type="CDD" id="cd06558">
    <property type="entry name" value="crotonase-like"/>
    <property type="match status" value="1"/>
</dbReference>
<comment type="catalytic activity">
    <reaction evidence="7">
        <text>a 4-saturated-(3S)-3-hydroxyacyl-CoA = a (3E)-enoyl-CoA + H2O</text>
        <dbReference type="Rhea" id="RHEA:20724"/>
        <dbReference type="ChEBI" id="CHEBI:15377"/>
        <dbReference type="ChEBI" id="CHEBI:58521"/>
        <dbReference type="ChEBI" id="CHEBI:137480"/>
        <dbReference type="EC" id="4.2.1.17"/>
    </reaction>
</comment>
<organism evidence="9 10">
    <name type="scientific">Rhodococcus jostii</name>
    <dbReference type="NCBI Taxonomy" id="132919"/>
    <lineage>
        <taxon>Bacteria</taxon>
        <taxon>Bacillati</taxon>
        <taxon>Actinomycetota</taxon>
        <taxon>Actinomycetes</taxon>
        <taxon>Mycobacteriales</taxon>
        <taxon>Nocardiaceae</taxon>
        <taxon>Rhodococcus</taxon>
    </lineage>
</organism>
<evidence type="ECO:0000256" key="6">
    <source>
        <dbReference type="ARBA" id="ARBA00023709"/>
    </source>
</evidence>
<dbReference type="PROSITE" id="PS00166">
    <property type="entry name" value="ENOYL_COA_HYDRATASE"/>
    <property type="match status" value="1"/>
</dbReference>
<evidence type="ECO:0000313" key="10">
    <source>
        <dbReference type="Proteomes" id="UP000183407"/>
    </source>
</evidence>
<keyword evidence="3" id="KW-0276">Fatty acid metabolism</keyword>
<dbReference type="InterPro" id="IPR029045">
    <property type="entry name" value="ClpP/crotonase-like_dom_sf"/>
</dbReference>
<comment type="function">
    <text evidence="1">Could possibly oxidize fatty acids using specific components.</text>
</comment>
<evidence type="ECO:0000256" key="1">
    <source>
        <dbReference type="ARBA" id="ARBA00002994"/>
    </source>
</evidence>
<dbReference type="RefSeq" id="WP_073361439.1">
    <property type="nucleotide sequence ID" value="NZ_FNTL01000005.1"/>
</dbReference>
<reference evidence="10" key="1">
    <citation type="submission" date="2016-10" db="EMBL/GenBank/DDBJ databases">
        <authorList>
            <person name="Varghese N."/>
        </authorList>
    </citation>
    <scope>NUCLEOTIDE SEQUENCE [LARGE SCALE GENOMIC DNA]</scope>
    <source>
        <strain evidence="10">DSM 44719</strain>
    </source>
</reference>
<dbReference type="Gene3D" id="3.90.226.10">
    <property type="entry name" value="2-enoyl-CoA Hydratase, Chain A, domain 1"/>
    <property type="match status" value="1"/>
</dbReference>
<dbReference type="Pfam" id="PF00378">
    <property type="entry name" value="ECH_1"/>
    <property type="match status" value="1"/>
</dbReference>
<evidence type="ECO:0000256" key="4">
    <source>
        <dbReference type="ARBA" id="ARBA00023098"/>
    </source>
</evidence>
<dbReference type="GO" id="GO:0004300">
    <property type="term" value="F:enoyl-CoA hydratase activity"/>
    <property type="evidence" value="ECO:0007669"/>
    <property type="project" value="UniProtKB-EC"/>
</dbReference>